<organism evidence="1 2">
    <name type="scientific">Methanosphaerula palustris (strain ATCC BAA-1556 / DSM 19958 / E1-9c)</name>
    <dbReference type="NCBI Taxonomy" id="521011"/>
    <lineage>
        <taxon>Archaea</taxon>
        <taxon>Methanobacteriati</taxon>
        <taxon>Methanobacteriota</taxon>
        <taxon>Stenosarchaea group</taxon>
        <taxon>Methanomicrobia</taxon>
        <taxon>Methanomicrobiales</taxon>
        <taxon>Methanoregulaceae</taxon>
        <taxon>Methanosphaerula</taxon>
    </lineage>
</organism>
<dbReference type="EMBL" id="CP001338">
    <property type="protein sequence ID" value="ACL15723.1"/>
    <property type="molecule type" value="Genomic_DNA"/>
</dbReference>
<protein>
    <submittedName>
        <fullName evidence="1">Uncharacterized protein</fullName>
    </submittedName>
</protein>
<evidence type="ECO:0000313" key="1">
    <source>
        <dbReference type="EMBL" id="ACL15723.1"/>
    </source>
</evidence>
<dbReference type="RefSeq" id="WP_012617042.1">
    <property type="nucleotide sequence ID" value="NC_011832.1"/>
</dbReference>
<keyword evidence="2" id="KW-1185">Reference proteome</keyword>
<dbReference type="KEGG" id="mpl:Mpal_0341"/>
<accession>B8GJR9</accession>
<evidence type="ECO:0000313" key="2">
    <source>
        <dbReference type="Proteomes" id="UP000002457"/>
    </source>
</evidence>
<name>B8GJR9_METPE</name>
<proteinExistence type="predicted"/>
<dbReference type="HOGENOM" id="CLU_073249_0_0_2"/>
<sequence precursor="true">MIKKNWYMIVVLGLICLLAGPASALSVTMLNASGTIVSGTTNNTIMNGENVTFNISGMTNGTFFQWNVTNHQDMSSFTSASGNTNTSAFGNLNITIPFKIGNAAFTMSEMNTTENTMIVGNYENKAGGQYHELVYNGSSVNGLFSRTNKLDEIVQGNMSTRWVATPMAGAQYVTNGFTINGTKVDGPETFDMNTSMYSENPATVNVEISANGTIAYNDTFSIIANETLPNTSSGSGSDPLTGLLTSFWRWVSGQ</sequence>
<dbReference type="AlphaFoldDB" id="B8GJR9"/>
<reference evidence="1 2" key="1">
    <citation type="journal article" date="2015" name="Genome Announc.">
        <title>Complete Genome Sequence of Methanosphaerula palustris E1-9CT, a Hydrogenotrophic Methanogen Isolated from a Minerotrophic Fen Peatland.</title>
        <authorList>
            <person name="Cadillo-Quiroz H."/>
            <person name="Browne P."/>
            <person name="Kyrpides N."/>
            <person name="Woyke T."/>
            <person name="Goodwin L."/>
            <person name="Detter C."/>
            <person name="Yavitt J.B."/>
            <person name="Zinder S.H."/>
        </authorList>
    </citation>
    <scope>NUCLEOTIDE SEQUENCE [LARGE SCALE GENOMIC DNA]</scope>
    <source>
        <strain evidence="2">ATCC BAA-1556 / DSM 19958 / E1-9c</strain>
    </source>
</reference>
<dbReference type="GeneID" id="7272646"/>
<dbReference type="eggNOG" id="arCOG09443">
    <property type="taxonomic scope" value="Archaea"/>
</dbReference>
<dbReference type="Proteomes" id="UP000002457">
    <property type="component" value="Chromosome"/>
</dbReference>
<gene>
    <name evidence="1" type="ordered locus">Mpal_0341</name>
</gene>